<accession>A0A9D2K244</accession>
<name>A0A9D2K244_9FIRM</name>
<dbReference type="Proteomes" id="UP000824116">
    <property type="component" value="Unassembled WGS sequence"/>
</dbReference>
<protein>
    <submittedName>
        <fullName evidence="2">Uncharacterized protein</fullName>
    </submittedName>
</protein>
<evidence type="ECO:0000313" key="3">
    <source>
        <dbReference type="Proteomes" id="UP000824116"/>
    </source>
</evidence>
<feature type="compositionally biased region" description="Basic residues" evidence="1">
    <location>
        <begin position="1"/>
        <end position="12"/>
    </location>
</feature>
<reference evidence="2" key="1">
    <citation type="journal article" date="2021" name="PeerJ">
        <title>Extensive microbial diversity within the chicken gut microbiome revealed by metagenomics and culture.</title>
        <authorList>
            <person name="Gilroy R."/>
            <person name="Ravi A."/>
            <person name="Getino M."/>
            <person name="Pursley I."/>
            <person name="Horton D.L."/>
            <person name="Alikhan N.F."/>
            <person name="Baker D."/>
            <person name="Gharbi K."/>
            <person name="Hall N."/>
            <person name="Watson M."/>
            <person name="Adriaenssens E.M."/>
            <person name="Foster-Nyarko E."/>
            <person name="Jarju S."/>
            <person name="Secka A."/>
            <person name="Antonio M."/>
            <person name="Oren A."/>
            <person name="Chaudhuri R.R."/>
            <person name="La Ragione R."/>
            <person name="Hildebrand F."/>
            <person name="Pallen M.J."/>
        </authorList>
    </citation>
    <scope>NUCLEOTIDE SEQUENCE</scope>
    <source>
        <strain evidence="2">CHK196-3914</strain>
    </source>
</reference>
<evidence type="ECO:0000256" key="1">
    <source>
        <dbReference type="SAM" id="MobiDB-lite"/>
    </source>
</evidence>
<evidence type="ECO:0000313" key="2">
    <source>
        <dbReference type="EMBL" id="HIZ74319.1"/>
    </source>
</evidence>
<dbReference type="Pfam" id="PF20069">
    <property type="entry name" value="DUF6465"/>
    <property type="match status" value="1"/>
</dbReference>
<sequence length="130" mass="13947">MSRRTAKKRLKKINPTQTAGNTAAAETVSAEPSDTLSTPVPETETQASSSNAPADTAAPTETVSAAAKAPAYEMFLQYQNCEFTVDNITRRILDKCAADQMDCGDLKIYVKPEDGKAYYVCAGGNSFIEL</sequence>
<dbReference type="AlphaFoldDB" id="A0A9D2K244"/>
<proteinExistence type="predicted"/>
<organism evidence="2 3">
    <name type="scientific">Candidatus Mediterraneibacter stercoravium</name>
    <dbReference type="NCBI Taxonomy" id="2838685"/>
    <lineage>
        <taxon>Bacteria</taxon>
        <taxon>Bacillati</taxon>
        <taxon>Bacillota</taxon>
        <taxon>Clostridia</taxon>
        <taxon>Lachnospirales</taxon>
        <taxon>Lachnospiraceae</taxon>
        <taxon>Mediterraneibacter</taxon>
    </lineage>
</organism>
<dbReference type="EMBL" id="DXAY01000086">
    <property type="protein sequence ID" value="HIZ74319.1"/>
    <property type="molecule type" value="Genomic_DNA"/>
</dbReference>
<dbReference type="InterPro" id="IPR046313">
    <property type="entry name" value="DUF6465"/>
</dbReference>
<gene>
    <name evidence="2" type="ORF">H9723_03620</name>
</gene>
<feature type="compositionally biased region" description="Polar residues" evidence="1">
    <location>
        <begin position="30"/>
        <end position="62"/>
    </location>
</feature>
<comment type="caution">
    <text evidence="2">The sequence shown here is derived from an EMBL/GenBank/DDBJ whole genome shotgun (WGS) entry which is preliminary data.</text>
</comment>
<reference evidence="2" key="2">
    <citation type="submission" date="2021-04" db="EMBL/GenBank/DDBJ databases">
        <authorList>
            <person name="Gilroy R."/>
        </authorList>
    </citation>
    <scope>NUCLEOTIDE SEQUENCE</scope>
    <source>
        <strain evidence="2">CHK196-3914</strain>
    </source>
</reference>
<feature type="region of interest" description="Disordered" evidence="1">
    <location>
        <begin position="1"/>
        <end position="62"/>
    </location>
</feature>